<name>A0A517V5W6_9PLAN</name>
<gene>
    <name evidence="5" type="primary">floA</name>
    <name evidence="6" type="ORF">Pan161_00140</name>
</gene>
<dbReference type="EMBL" id="CP036343">
    <property type="protein sequence ID" value="QDT88398.1"/>
    <property type="molecule type" value="Genomic_DNA"/>
</dbReference>
<comment type="subcellular location">
    <subcellularLocation>
        <location evidence="5">Cell membrane</location>
        <topology evidence="5">Single-pass membrane protein</topology>
    </subcellularLocation>
    <subcellularLocation>
        <location evidence="5">Membrane raft</location>
        <topology evidence="5">Single-pass membrane protein</topology>
    </subcellularLocation>
</comment>
<dbReference type="GO" id="GO:0005886">
    <property type="term" value="C:plasma membrane"/>
    <property type="evidence" value="ECO:0007669"/>
    <property type="project" value="UniProtKB-SubCell"/>
</dbReference>
<dbReference type="Pfam" id="PF12127">
    <property type="entry name" value="FloA"/>
    <property type="match status" value="1"/>
</dbReference>
<dbReference type="GO" id="GO:0045121">
    <property type="term" value="C:membrane raft"/>
    <property type="evidence" value="ECO:0007669"/>
    <property type="project" value="UniProtKB-SubCell"/>
</dbReference>
<evidence type="ECO:0000256" key="5">
    <source>
        <dbReference type="HAMAP-Rule" id="MF_01562"/>
    </source>
</evidence>
<feature type="transmembrane region" description="Helical" evidence="5">
    <location>
        <begin position="6"/>
        <end position="31"/>
    </location>
</feature>
<dbReference type="Proteomes" id="UP000316855">
    <property type="component" value="Chromosome"/>
</dbReference>
<dbReference type="AlphaFoldDB" id="A0A517V5W6"/>
<dbReference type="NCBIfam" id="NF010186">
    <property type="entry name" value="PRK13665.1"/>
    <property type="match status" value="1"/>
</dbReference>
<evidence type="ECO:0000256" key="4">
    <source>
        <dbReference type="ARBA" id="ARBA00023136"/>
    </source>
</evidence>
<evidence type="ECO:0000256" key="1">
    <source>
        <dbReference type="ARBA" id="ARBA00022475"/>
    </source>
</evidence>
<keyword evidence="1 5" id="KW-1003">Cell membrane</keyword>
<proteinExistence type="inferred from homology"/>
<protein>
    <recommendedName>
        <fullName evidence="5">Flotillin-like protein FloA</fullName>
    </recommendedName>
</protein>
<sequence length="311" mass="33337">MEDLWPVVAFAIGGIGILLGIVFVALFARYFKLWIQAFSSRAKIGPLALVFMSLRKVKPSVIVDTKIMAVQAGLTDIPTQAFEAHYLAGGNVHRVVHALIVAHRARIDLDWDTASAIDLAGRNIISAVETSVDPKVIDCPDPKKSGRPTLDGVAKDGIQLKARARVTVRTNLSQLVGGATEETIIARVGEGIVSAIGSCESHKEVLANPSVIARNVLDRGLDSQTSFSIVSIDIADIDVGENIGARLRVDQAEADMRIAQALAEERRAEAVASEQEMIATTQENQAKVVLAEAEIPLAMAESFEEGNLRAV</sequence>
<dbReference type="KEGG" id="gax:Pan161_00140"/>
<keyword evidence="7" id="KW-1185">Reference proteome</keyword>
<evidence type="ECO:0000256" key="3">
    <source>
        <dbReference type="ARBA" id="ARBA00022989"/>
    </source>
</evidence>
<reference evidence="6 7" key="1">
    <citation type="submission" date="2019-02" db="EMBL/GenBank/DDBJ databases">
        <title>Deep-cultivation of Planctomycetes and their phenomic and genomic characterization uncovers novel biology.</title>
        <authorList>
            <person name="Wiegand S."/>
            <person name="Jogler M."/>
            <person name="Boedeker C."/>
            <person name="Pinto D."/>
            <person name="Vollmers J."/>
            <person name="Rivas-Marin E."/>
            <person name="Kohn T."/>
            <person name="Peeters S.H."/>
            <person name="Heuer A."/>
            <person name="Rast P."/>
            <person name="Oberbeckmann S."/>
            <person name="Bunk B."/>
            <person name="Jeske O."/>
            <person name="Meyerdierks A."/>
            <person name="Storesund J.E."/>
            <person name="Kallscheuer N."/>
            <person name="Luecker S."/>
            <person name="Lage O.M."/>
            <person name="Pohl T."/>
            <person name="Merkel B.J."/>
            <person name="Hornburger P."/>
            <person name="Mueller R.-W."/>
            <person name="Bruemmer F."/>
            <person name="Labrenz M."/>
            <person name="Spormann A.M."/>
            <person name="Op den Camp H."/>
            <person name="Overmann J."/>
            <person name="Amann R."/>
            <person name="Jetten M.S.M."/>
            <person name="Mascher T."/>
            <person name="Medema M.H."/>
            <person name="Devos D.P."/>
            <person name="Kaster A.-K."/>
            <person name="Ovreas L."/>
            <person name="Rohde M."/>
            <person name="Galperin M.Y."/>
            <person name="Jogler C."/>
        </authorList>
    </citation>
    <scope>NUCLEOTIDE SEQUENCE [LARGE SCALE GENOMIC DNA]</scope>
    <source>
        <strain evidence="6 7">Pan161</strain>
    </source>
</reference>
<comment type="caution">
    <text evidence="5">Lacks conserved residue(s) required for the propagation of feature annotation.</text>
</comment>
<keyword evidence="3 5" id="KW-1133">Transmembrane helix</keyword>
<evidence type="ECO:0000313" key="6">
    <source>
        <dbReference type="EMBL" id="QDT88398.1"/>
    </source>
</evidence>
<evidence type="ECO:0000313" key="7">
    <source>
        <dbReference type="Proteomes" id="UP000316855"/>
    </source>
</evidence>
<keyword evidence="2 5" id="KW-0812">Transmembrane</keyword>
<accession>A0A517V5W6</accession>
<evidence type="ECO:0000256" key="2">
    <source>
        <dbReference type="ARBA" id="ARBA00022692"/>
    </source>
</evidence>
<comment type="subunit">
    <text evidence="5">Homooligomerizes.</text>
</comment>
<dbReference type="HAMAP" id="MF_01562">
    <property type="entry name" value="FloA"/>
    <property type="match status" value="1"/>
</dbReference>
<keyword evidence="4 5" id="KW-0472">Membrane</keyword>
<dbReference type="InterPro" id="IPR022853">
    <property type="entry name" value="FloA"/>
</dbReference>
<comment type="similarity">
    <text evidence="5">Belongs to the flotillin-like FloA family.</text>
</comment>
<comment type="function">
    <text evidence="5">Found in functional membrane microdomains (FMM) that may be equivalent to eukaryotic membrane rafts FMMs are highly dynamic and increase in number as cells age. Flotillins are thought to be important factors in membrane fluidity.</text>
</comment>
<organism evidence="6 7">
    <name type="scientific">Gimesia algae</name>
    <dbReference type="NCBI Taxonomy" id="2527971"/>
    <lineage>
        <taxon>Bacteria</taxon>
        <taxon>Pseudomonadati</taxon>
        <taxon>Planctomycetota</taxon>
        <taxon>Planctomycetia</taxon>
        <taxon>Planctomycetales</taxon>
        <taxon>Planctomycetaceae</taxon>
        <taxon>Gimesia</taxon>
    </lineage>
</organism>